<dbReference type="SMART" id="SM00155">
    <property type="entry name" value="PLDc"/>
    <property type="match status" value="2"/>
</dbReference>
<evidence type="ECO:0000313" key="5">
    <source>
        <dbReference type="Proteomes" id="UP000018468"/>
    </source>
</evidence>
<dbReference type="InterPro" id="IPR050874">
    <property type="entry name" value="Diverse_PLD-related"/>
</dbReference>
<dbReference type="EMBL" id="AHAT01019028">
    <property type="status" value="NOT_ANNOTATED_CDS"/>
    <property type="molecule type" value="Genomic_DNA"/>
</dbReference>
<dbReference type="HOGENOM" id="CLU_027021_0_0_1"/>
<name>W5N529_LEPOC</name>
<dbReference type="Proteomes" id="UP000018468">
    <property type="component" value="Linkage group LG7"/>
</dbReference>
<dbReference type="InterPro" id="IPR001736">
    <property type="entry name" value="PLipase_D/transphosphatidylase"/>
</dbReference>
<keyword evidence="5" id="KW-1185">Reference proteome</keyword>
<keyword evidence="2" id="KW-0812">Transmembrane</keyword>
<dbReference type="Bgee" id="ENSLOCG00000012785">
    <property type="expression patterns" value="Expressed in bone element and 9 other cell types or tissues"/>
</dbReference>
<reference evidence="4" key="3">
    <citation type="submission" date="2025-09" db="UniProtKB">
        <authorList>
            <consortium name="Ensembl"/>
        </authorList>
    </citation>
    <scope>IDENTIFICATION</scope>
</reference>
<comment type="similarity">
    <text evidence="1">Belongs to the phospholipase D family.</text>
</comment>
<dbReference type="SUPFAM" id="SSF56024">
    <property type="entry name" value="Phospholipase D/nuclease"/>
    <property type="match status" value="2"/>
</dbReference>
<dbReference type="Ensembl" id="ENSLOCT00000015768.1">
    <property type="protein sequence ID" value="ENSLOCP00000015738.1"/>
    <property type="gene ID" value="ENSLOCG00000012785.1"/>
</dbReference>
<feature type="domain" description="PLD phosphodiesterase" evidence="3">
    <location>
        <begin position="396"/>
        <end position="422"/>
    </location>
</feature>
<keyword evidence="2" id="KW-0472">Membrane</keyword>
<sequence length="488" mass="54593">MSSPYRSLHDSYVANTWSSKRLVTSVLIGGSLTVLTILISSALLESEDNMPNYKTIQEDKNVCSDMSSLILVETIPLDMKYEGNSTFGQPLYKAWTDLLNMATRSIDVASFYWSLTGEDIGVKTYTDIPGKDILKQFEDMPSRNVSVCVASSFPSMAWNSTDLNVLHGKGVHVKKVNFGHLTTGVLHTKFWIVDMKHVYIGSANMDWRSLTQVKELGIIIYNCSCLARDLHKIFLSYWTLGHHNATIPDPWPPSFNTSVNKDNPLLVNISGVPSKVYISGSPPAFCPSGRTKDLDAIISAINGAERFIDVAVMEYFPTSRFKKPTKYWPVIDDALRRSAFERHVHIRLLISCWQSSDPSMFAYLRSLSALSYPPSNISIEVKLFIVPVGNHSDIPFARLNHNKYMVTDKLAYIGTSNWSADYFNTTAGVGLIVSQEPQQSGHSEPTLQEQLKGVFERDWSSQFAINLSDLGKNPDCKHSEDLKATTHV</sequence>
<evidence type="ECO:0000259" key="3">
    <source>
        <dbReference type="PROSITE" id="PS50035"/>
    </source>
</evidence>
<dbReference type="Gene3D" id="3.30.870.10">
    <property type="entry name" value="Endonuclease Chain A"/>
    <property type="match status" value="2"/>
</dbReference>
<evidence type="ECO:0000313" key="4">
    <source>
        <dbReference type="Ensembl" id="ENSLOCP00000015738.1"/>
    </source>
</evidence>
<proteinExistence type="inferred from homology"/>
<protein>
    <submittedName>
        <fullName evidence="4">Phospholipase D family member 4</fullName>
    </submittedName>
</protein>
<reference evidence="4" key="2">
    <citation type="submission" date="2025-08" db="UniProtKB">
        <authorList>
            <consortium name="Ensembl"/>
        </authorList>
    </citation>
    <scope>IDENTIFICATION</scope>
</reference>
<dbReference type="PANTHER" id="PTHR10185">
    <property type="entry name" value="PHOSPHOLIPASE D - RELATED"/>
    <property type="match status" value="1"/>
</dbReference>
<evidence type="ECO:0000256" key="1">
    <source>
        <dbReference type="ARBA" id="ARBA00008664"/>
    </source>
</evidence>
<keyword evidence="2" id="KW-1133">Transmembrane helix</keyword>
<reference evidence="5" key="1">
    <citation type="submission" date="2011-12" db="EMBL/GenBank/DDBJ databases">
        <title>The Draft Genome of Lepisosteus oculatus.</title>
        <authorList>
            <consortium name="The Broad Institute Genome Assembly &amp; Analysis Group"/>
            <consortium name="Computational R&amp;D Group"/>
            <consortium name="and Sequencing Platform"/>
            <person name="Di Palma F."/>
            <person name="Alfoldi J."/>
            <person name="Johnson J."/>
            <person name="Berlin A."/>
            <person name="Gnerre S."/>
            <person name="Jaffe D."/>
            <person name="MacCallum I."/>
            <person name="Young S."/>
            <person name="Walker B.J."/>
            <person name="Lander E.S."/>
            <person name="Lindblad-Toh K."/>
        </authorList>
    </citation>
    <scope>NUCLEOTIDE SEQUENCE [LARGE SCALE GENOMIC DNA]</scope>
</reference>
<dbReference type="PROSITE" id="PS50035">
    <property type="entry name" value="PLD"/>
    <property type="match status" value="2"/>
</dbReference>
<feature type="transmembrane region" description="Helical" evidence="2">
    <location>
        <begin position="21"/>
        <end position="44"/>
    </location>
</feature>
<dbReference type="Pfam" id="PF13918">
    <property type="entry name" value="PLDc_3"/>
    <property type="match status" value="1"/>
</dbReference>
<dbReference type="AlphaFoldDB" id="W5N529"/>
<feature type="domain" description="PLD phosphodiesterase" evidence="3">
    <location>
        <begin position="182"/>
        <end position="209"/>
    </location>
</feature>
<organism evidence="4 5">
    <name type="scientific">Lepisosteus oculatus</name>
    <name type="common">Spotted gar</name>
    <dbReference type="NCBI Taxonomy" id="7918"/>
    <lineage>
        <taxon>Eukaryota</taxon>
        <taxon>Metazoa</taxon>
        <taxon>Chordata</taxon>
        <taxon>Craniata</taxon>
        <taxon>Vertebrata</taxon>
        <taxon>Euteleostomi</taxon>
        <taxon>Actinopterygii</taxon>
        <taxon>Neopterygii</taxon>
        <taxon>Holostei</taxon>
        <taxon>Semionotiformes</taxon>
        <taxon>Lepisosteidae</taxon>
        <taxon>Lepisosteus</taxon>
    </lineage>
</organism>
<accession>W5N529</accession>
<dbReference type="PANTHER" id="PTHR10185:SF8">
    <property type="entry name" value="5'-3' EXONUCLEASE PLD4"/>
    <property type="match status" value="1"/>
</dbReference>
<dbReference type="InterPro" id="IPR032803">
    <property type="entry name" value="PLDc_3"/>
</dbReference>
<dbReference type="GeneTree" id="ENSGT00950000183059"/>
<evidence type="ECO:0000256" key="2">
    <source>
        <dbReference type="SAM" id="Phobius"/>
    </source>
</evidence>
<dbReference type="GO" id="GO:0003824">
    <property type="term" value="F:catalytic activity"/>
    <property type="evidence" value="ECO:0007669"/>
    <property type="project" value="InterPro"/>
</dbReference>